<dbReference type="CDD" id="cd06170">
    <property type="entry name" value="LuxR_C_like"/>
    <property type="match status" value="1"/>
</dbReference>
<evidence type="ECO:0000256" key="1">
    <source>
        <dbReference type="SAM" id="MobiDB-lite"/>
    </source>
</evidence>
<evidence type="ECO:0000313" key="3">
    <source>
        <dbReference type="EMBL" id="MDA0565645.1"/>
    </source>
</evidence>
<feature type="compositionally biased region" description="Basic and acidic residues" evidence="1">
    <location>
        <begin position="228"/>
        <end position="237"/>
    </location>
</feature>
<dbReference type="SMART" id="SM00421">
    <property type="entry name" value="HTH_LUXR"/>
    <property type="match status" value="1"/>
</dbReference>
<sequence>MRRTASTHPTWRATTPSQPAYGELLRFASTFTKDFSAIVPWQWVTGLVMATARGDRRAAPDGPASCRIACVGGGNGASAPAWPPATEVRQLAASPIWLAIGDRRAAFIAPASGHHRGRAWITTDSDDVRTAKGFFELAWCGARRGSPARPTERRSAVLLCLARGLTDAAIAKRLNVTDRTVRREISSLMRDTGSTTRFQLGLRTALGGVGLPSLALPPGPADAPADAPAHDGQEVSA</sequence>
<feature type="region of interest" description="Disordered" evidence="1">
    <location>
        <begin position="215"/>
        <end position="237"/>
    </location>
</feature>
<dbReference type="Pfam" id="PF13384">
    <property type="entry name" value="HTH_23"/>
    <property type="match status" value="1"/>
</dbReference>
<dbReference type="InterPro" id="IPR036388">
    <property type="entry name" value="WH-like_DNA-bd_sf"/>
</dbReference>
<proteinExistence type="predicted"/>
<evidence type="ECO:0000259" key="2">
    <source>
        <dbReference type="SMART" id="SM00421"/>
    </source>
</evidence>
<dbReference type="GO" id="GO:0003677">
    <property type="term" value="F:DNA binding"/>
    <property type="evidence" value="ECO:0007669"/>
    <property type="project" value="InterPro"/>
</dbReference>
<dbReference type="GO" id="GO:0006355">
    <property type="term" value="P:regulation of DNA-templated transcription"/>
    <property type="evidence" value="ECO:0007669"/>
    <property type="project" value="InterPro"/>
</dbReference>
<dbReference type="RefSeq" id="WP_270072922.1">
    <property type="nucleotide sequence ID" value="NZ_JAJAQC010000025.1"/>
</dbReference>
<gene>
    <name evidence="3" type="ORF">LG943_15160</name>
</gene>
<feature type="domain" description="HTH luxR-type" evidence="2">
    <location>
        <begin position="147"/>
        <end position="204"/>
    </location>
</feature>
<keyword evidence="4" id="KW-1185">Reference proteome</keyword>
<protein>
    <submittedName>
        <fullName evidence="3">Helix-turn-helix transcriptional regulator</fullName>
    </submittedName>
</protein>
<dbReference type="InterPro" id="IPR016032">
    <property type="entry name" value="Sig_transdc_resp-reg_C-effctor"/>
</dbReference>
<dbReference type="SUPFAM" id="SSF46894">
    <property type="entry name" value="C-terminal effector domain of the bipartite response regulators"/>
    <property type="match status" value="1"/>
</dbReference>
<name>A0A9X3NMC9_9ACTN</name>
<dbReference type="Gene3D" id="1.10.10.10">
    <property type="entry name" value="Winged helix-like DNA-binding domain superfamily/Winged helix DNA-binding domain"/>
    <property type="match status" value="1"/>
</dbReference>
<reference evidence="3" key="1">
    <citation type="submission" date="2021-10" db="EMBL/GenBank/DDBJ databases">
        <title>Streptomonospora sp. nov., isolated from mangrove soil.</title>
        <authorList>
            <person name="Chen X."/>
            <person name="Ge X."/>
            <person name="Liu W."/>
        </authorList>
    </citation>
    <scope>NUCLEOTIDE SEQUENCE</scope>
    <source>
        <strain evidence="3">S1-112</strain>
    </source>
</reference>
<comment type="caution">
    <text evidence="3">The sequence shown here is derived from an EMBL/GenBank/DDBJ whole genome shotgun (WGS) entry which is preliminary data.</text>
</comment>
<organism evidence="3 4">
    <name type="scientific">Streptomonospora mangrovi</name>
    <dbReference type="NCBI Taxonomy" id="2883123"/>
    <lineage>
        <taxon>Bacteria</taxon>
        <taxon>Bacillati</taxon>
        <taxon>Actinomycetota</taxon>
        <taxon>Actinomycetes</taxon>
        <taxon>Streptosporangiales</taxon>
        <taxon>Nocardiopsidaceae</taxon>
        <taxon>Streptomonospora</taxon>
    </lineage>
</organism>
<dbReference type="InterPro" id="IPR000792">
    <property type="entry name" value="Tscrpt_reg_LuxR_C"/>
</dbReference>
<accession>A0A9X3NMC9</accession>
<evidence type="ECO:0000313" key="4">
    <source>
        <dbReference type="Proteomes" id="UP001140076"/>
    </source>
</evidence>
<dbReference type="AlphaFoldDB" id="A0A9X3NMC9"/>
<dbReference type="Proteomes" id="UP001140076">
    <property type="component" value="Unassembled WGS sequence"/>
</dbReference>
<dbReference type="EMBL" id="JAJAQC010000025">
    <property type="protein sequence ID" value="MDA0565645.1"/>
    <property type="molecule type" value="Genomic_DNA"/>
</dbReference>